<organism evidence="1 2">
    <name type="scientific">Iphiclides podalirius</name>
    <name type="common">scarce swallowtail</name>
    <dbReference type="NCBI Taxonomy" id="110791"/>
    <lineage>
        <taxon>Eukaryota</taxon>
        <taxon>Metazoa</taxon>
        <taxon>Ecdysozoa</taxon>
        <taxon>Arthropoda</taxon>
        <taxon>Hexapoda</taxon>
        <taxon>Insecta</taxon>
        <taxon>Pterygota</taxon>
        <taxon>Neoptera</taxon>
        <taxon>Endopterygota</taxon>
        <taxon>Lepidoptera</taxon>
        <taxon>Glossata</taxon>
        <taxon>Ditrysia</taxon>
        <taxon>Papilionoidea</taxon>
        <taxon>Papilionidae</taxon>
        <taxon>Papilioninae</taxon>
        <taxon>Iphiclides</taxon>
    </lineage>
</organism>
<evidence type="ECO:0000313" key="2">
    <source>
        <dbReference type="Proteomes" id="UP000837857"/>
    </source>
</evidence>
<keyword evidence="2" id="KW-1185">Reference proteome</keyword>
<dbReference type="EMBL" id="OW152824">
    <property type="protein sequence ID" value="CAH2040745.1"/>
    <property type="molecule type" value="Genomic_DNA"/>
</dbReference>
<dbReference type="Proteomes" id="UP000837857">
    <property type="component" value="Chromosome 12"/>
</dbReference>
<accession>A0ABN8HUP7</accession>
<feature type="non-terminal residue" evidence="1">
    <location>
        <position position="149"/>
    </location>
</feature>
<name>A0ABN8HUP7_9NEOP</name>
<evidence type="ECO:0000313" key="1">
    <source>
        <dbReference type="EMBL" id="CAH2040745.1"/>
    </source>
</evidence>
<gene>
    <name evidence="1" type="ORF">IPOD504_LOCUS2779</name>
</gene>
<proteinExistence type="predicted"/>
<sequence>MPILGDDQNGAASRGHMLGTFGTAANSTHGPGVASVVIGKRESEWHLTAGPLRRLDVKVHRDVPPAPGCVRVTGLAPRQATEGRASRDVINTDLRRVHQHNAKITDSCCYPMLADLIREHVDRAWDAVHAVQQPWFAPMFPILMYSSEH</sequence>
<reference evidence="1" key="1">
    <citation type="submission" date="2022-03" db="EMBL/GenBank/DDBJ databases">
        <authorList>
            <person name="Martin H S."/>
        </authorList>
    </citation>
    <scope>NUCLEOTIDE SEQUENCE</scope>
</reference>
<protein>
    <submittedName>
        <fullName evidence="1">Uncharacterized protein</fullName>
    </submittedName>
</protein>